<dbReference type="SUPFAM" id="SSF55781">
    <property type="entry name" value="GAF domain-like"/>
    <property type="match status" value="1"/>
</dbReference>
<name>A0A936K911_9BACT</name>
<dbReference type="InterPro" id="IPR029016">
    <property type="entry name" value="GAF-like_dom_sf"/>
</dbReference>
<protein>
    <submittedName>
        <fullName evidence="2">GAF domain-containing protein</fullName>
    </submittedName>
</protein>
<dbReference type="EMBL" id="JADKCH010000035">
    <property type="protein sequence ID" value="MBK8574072.1"/>
    <property type="molecule type" value="Genomic_DNA"/>
</dbReference>
<proteinExistence type="predicted"/>
<dbReference type="Pfam" id="PF01590">
    <property type="entry name" value="GAF"/>
    <property type="match status" value="1"/>
</dbReference>
<sequence length="208" mass="22588">MAGSAQAPSSTKRLDLERRAFLDLLRMANTLAEPKELARQLVVLAQHLSGCEAVAVRLKSGPGFPYAAHLGFKTGFISLENDLCATDEGGRLLRDADRRPILACLCGKVLSCQLERARRFATDRGSFITTSTSELLASPEAGCLGQTRNRCCADGYETLGLFPIRRDDVTYGLIQCNDSRPGRLTAESIDLMEHLAASAAHLFQLTMA</sequence>
<evidence type="ECO:0000313" key="3">
    <source>
        <dbReference type="Proteomes" id="UP000709959"/>
    </source>
</evidence>
<accession>A0A936K911</accession>
<dbReference type="Gene3D" id="3.30.450.40">
    <property type="match status" value="1"/>
</dbReference>
<dbReference type="Proteomes" id="UP000709959">
    <property type="component" value="Unassembled WGS sequence"/>
</dbReference>
<evidence type="ECO:0000313" key="2">
    <source>
        <dbReference type="EMBL" id="MBK8574072.1"/>
    </source>
</evidence>
<gene>
    <name evidence="2" type="ORF">IPN91_15945</name>
</gene>
<dbReference type="AlphaFoldDB" id="A0A936K911"/>
<organism evidence="2 3">
    <name type="scientific">Candidatus Geothrix odensensis</name>
    <dbReference type="NCBI Taxonomy" id="2954440"/>
    <lineage>
        <taxon>Bacteria</taxon>
        <taxon>Pseudomonadati</taxon>
        <taxon>Acidobacteriota</taxon>
        <taxon>Holophagae</taxon>
        <taxon>Holophagales</taxon>
        <taxon>Holophagaceae</taxon>
        <taxon>Geothrix</taxon>
    </lineage>
</organism>
<reference evidence="2 3" key="1">
    <citation type="submission" date="2020-10" db="EMBL/GenBank/DDBJ databases">
        <title>Connecting structure to function with the recovery of over 1000 high-quality activated sludge metagenome-assembled genomes encoding full-length rRNA genes using long-read sequencing.</title>
        <authorList>
            <person name="Singleton C.M."/>
            <person name="Petriglieri F."/>
            <person name="Kristensen J.M."/>
            <person name="Kirkegaard R.H."/>
            <person name="Michaelsen T.Y."/>
            <person name="Andersen M.H."/>
            <person name="Karst S.M."/>
            <person name="Dueholm M.S."/>
            <person name="Nielsen P.H."/>
            <person name="Albertsen M."/>
        </authorList>
    </citation>
    <scope>NUCLEOTIDE SEQUENCE [LARGE SCALE GENOMIC DNA]</scope>
    <source>
        <strain evidence="2">OdNE_18-Q3-R46-58_MAXAC.008</strain>
    </source>
</reference>
<dbReference type="InterPro" id="IPR003018">
    <property type="entry name" value="GAF"/>
</dbReference>
<feature type="domain" description="GAF" evidence="1">
    <location>
        <begin position="34"/>
        <end position="200"/>
    </location>
</feature>
<comment type="caution">
    <text evidence="2">The sequence shown here is derived from an EMBL/GenBank/DDBJ whole genome shotgun (WGS) entry which is preliminary data.</text>
</comment>
<evidence type="ECO:0000259" key="1">
    <source>
        <dbReference type="Pfam" id="PF01590"/>
    </source>
</evidence>